<proteinExistence type="predicted"/>
<evidence type="ECO:0000313" key="4">
    <source>
        <dbReference type="Proteomes" id="UP000321248"/>
    </source>
</evidence>
<keyword evidence="4" id="KW-1185">Reference proteome</keyword>
<organism evidence="3 4">
    <name type="scientific">Alkalisalibacterium limincola</name>
    <dbReference type="NCBI Taxonomy" id="2699169"/>
    <lineage>
        <taxon>Bacteria</taxon>
        <taxon>Pseudomonadati</taxon>
        <taxon>Pseudomonadota</taxon>
        <taxon>Gammaproteobacteria</taxon>
        <taxon>Lysobacterales</taxon>
        <taxon>Lysobacteraceae</taxon>
        <taxon>Alkalisalibacterium</taxon>
    </lineage>
</organism>
<evidence type="ECO:0000313" key="3">
    <source>
        <dbReference type="EMBL" id="TXK60548.1"/>
    </source>
</evidence>
<feature type="transmembrane region" description="Helical" evidence="1">
    <location>
        <begin position="293"/>
        <end position="312"/>
    </location>
</feature>
<sequence>MDEGVRLDPSSQRARSPWLRGLVPVVACVLVILLAVASTLTGPPDPSPGPRLLVTGHQVGVEDVLAGRAGQFVPARRAAVAIGGDPSATYWIRLEARLPAVGPTEDAGDIVLWTERAPLPLIRLHQPGTGIAPLSRDFFDPDSHEPLLFAGHVFPLAPAGQQSRVLLLEVRSPTRQAIAPELLGQAQYAAQDRLRALLFSAIYAGLLVLALLSFALWVALRDRTWLLLAAFTTATGFALLALNGHAYAMPGLRWLGWSGALGMMGVLCLLAACAVLLACEYSGLRRRRPRQWWAARIGVGALLLLALAGWPARCPGHRGCSGSWWARGSPRCWPAWPARCRPGATGKPRAARCWWSGAWFSASP</sequence>
<accession>A0A5C8KJ76</accession>
<dbReference type="Gene3D" id="2.60.40.2380">
    <property type="match status" value="1"/>
</dbReference>
<dbReference type="AlphaFoldDB" id="A0A5C8KJ76"/>
<feature type="transmembrane region" description="Helical" evidence="1">
    <location>
        <begin position="196"/>
        <end position="218"/>
    </location>
</feature>
<dbReference type="EMBL" id="VRTS01000009">
    <property type="protein sequence ID" value="TXK60548.1"/>
    <property type="molecule type" value="Genomic_DNA"/>
</dbReference>
<evidence type="ECO:0000256" key="1">
    <source>
        <dbReference type="SAM" id="Phobius"/>
    </source>
</evidence>
<feature type="domain" description="7TM-DISM receptor extracellular" evidence="2">
    <location>
        <begin position="196"/>
        <end position="307"/>
    </location>
</feature>
<keyword evidence="1" id="KW-0812">Transmembrane</keyword>
<reference evidence="3 4" key="1">
    <citation type="submission" date="2019-08" db="EMBL/GenBank/DDBJ databases">
        <authorList>
            <person name="Karlyshev A.V."/>
        </authorList>
    </citation>
    <scope>NUCLEOTIDE SEQUENCE [LARGE SCALE GENOMIC DNA]</scope>
    <source>
        <strain evidence="3 4">Alg18-2.2</strain>
    </source>
</reference>
<dbReference type="OrthoDB" id="9796770at2"/>
<keyword evidence="1" id="KW-1133">Transmembrane helix</keyword>
<dbReference type="InterPro" id="IPR011623">
    <property type="entry name" value="7TMR_DISM_rcpt_extracell_dom1"/>
</dbReference>
<keyword evidence="1" id="KW-0472">Membrane</keyword>
<gene>
    <name evidence="3" type="ORF">FU658_12275</name>
</gene>
<evidence type="ECO:0000259" key="2">
    <source>
        <dbReference type="Pfam" id="PF07695"/>
    </source>
</evidence>
<dbReference type="RefSeq" id="WP_147892341.1">
    <property type="nucleotide sequence ID" value="NZ_VRTS01000009.1"/>
</dbReference>
<feature type="transmembrane region" description="Helical" evidence="1">
    <location>
        <begin position="21"/>
        <end position="40"/>
    </location>
</feature>
<comment type="caution">
    <text evidence="3">The sequence shown here is derived from an EMBL/GenBank/DDBJ whole genome shotgun (WGS) entry which is preliminary data.</text>
</comment>
<name>A0A5C8KJ76_9GAMM</name>
<dbReference type="Proteomes" id="UP000321248">
    <property type="component" value="Unassembled WGS sequence"/>
</dbReference>
<feature type="transmembrane region" description="Helical" evidence="1">
    <location>
        <begin position="225"/>
        <end position="248"/>
    </location>
</feature>
<protein>
    <recommendedName>
        <fullName evidence="2">7TM-DISM receptor extracellular domain-containing protein</fullName>
    </recommendedName>
</protein>
<feature type="transmembrane region" description="Helical" evidence="1">
    <location>
        <begin position="254"/>
        <end position="281"/>
    </location>
</feature>
<dbReference type="Pfam" id="PF07695">
    <property type="entry name" value="7TMR-DISM_7TM"/>
    <property type="match status" value="1"/>
</dbReference>